<keyword evidence="4" id="KW-1185">Reference proteome</keyword>
<feature type="compositionally biased region" description="Basic and acidic residues" evidence="1">
    <location>
        <begin position="369"/>
        <end position="380"/>
    </location>
</feature>
<proteinExistence type="predicted"/>
<feature type="transmembrane region" description="Helical" evidence="2">
    <location>
        <begin position="278"/>
        <end position="302"/>
    </location>
</feature>
<organism evidence="3 4">
    <name type="scientific">Naematelia encephala</name>
    <dbReference type="NCBI Taxonomy" id="71784"/>
    <lineage>
        <taxon>Eukaryota</taxon>
        <taxon>Fungi</taxon>
        <taxon>Dikarya</taxon>
        <taxon>Basidiomycota</taxon>
        <taxon>Agaricomycotina</taxon>
        <taxon>Tremellomycetes</taxon>
        <taxon>Tremellales</taxon>
        <taxon>Naemateliaceae</taxon>
        <taxon>Naematelia</taxon>
    </lineage>
</organism>
<protein>
    <recommendedName>
        <fullName evidence="5">RGS domain-containing protein</fullName>
    </recommendedName>
</protein>
<dbReference type="SUPFAM" id="SSF48097">
    <property type="entry name" value="Regulator of G-protein signaling, RGS"/>
    <property type="match status" value="1"/>
</dbReference>
<dbReference type="STRING" id="71784.A0A1Y2AXY4"/>
<dbReference type="PANTHER" id="PTHR39466">
    <property type="entry name" value="RGS DOMAIN-CONTAINING PROTEIN"/>
    <property type="match status" value="1"/>
</dbReference>
<feature type="region of interest" description="Disordered" evidence="1">
    <location>
        <begin position="357"/>
        <end position="382"/>
    </location>
</feature>
<name>A0A1Y2AXY4_9TREE</name>
<dbReference type="AlphaFoldDB" id="A0A1Y2AXY4"/>
<dbReference type="InterPro" id="IPR036305">
    <property type="entry name" value="RGS_sf"/>
</dbReference>
<feature type="non-terminal residue" evidence="3">
    <location>
        <position position="1"/>
    </location>
</feature>
<sequence>SLLKTNTQPTLDELKLAHILNGETCPPIAFPDFAAFVTHKEFTTENLLFVIWFRSYKARFDELQDGIKASVPVPSTKLGDRHAPFGYLDKAIAQGHAGGSTGSIPKFEGPPQHLLEQRRGSAVASAHEFKPCSWTSEGKPGACENPSHNHSPSSRATRFSFRTKQQNREPLPQLRPILHHGSLHPPLPPLGTQLLESQDQPMRDEAQRAFATFLRKGGSREVGISDDLREFARITLARSTSPEVFLPVYEEIYQVIETQSLPHFLTYAKSNINRPKQLFWYTVGLIDFSIGVAIYLILTLLLSKGHFGYRAIRLPSILFTSFGAMQSYSAYRGFCTQVWGRASRQVRPWEMDEYEGDEEAALASDPDPEISRLSRSRSGDSEQIFTPMQDKEMDLGLPHEVHPLADLGGTTARGDIPWATTVPVLGAGIDDEEMSEVQRRQLAIRRATVKVPDASLAFPIGDIDSSSPPASTVEPTFPFVVIPPTPLPDSTAWQQPSDVIPFQLSEPLPVPETTHQDLRNLNQAVKREGEDGDLSTLLSKFRMRRQSETQHIEHGRRPVGHEGKVFGPETLVEDPRITELYNSVVRDILIVGGVTAVVWIALCLAVP</sequence>
<dbReference type="EMBL" id="MCFC01000038">
    <property type="protein sequence ID" value="ORY27449.1"/>
    <property type="molecule type" value="Genomic_DNA"/>
</dbReference>
<evidence type="ECO:0000313" key="4">
    <source>
        <dbReference type="Proteomes" id="UP000193986"/>
    </source>
</evidence>
<keyword evidence="2" id="KW-0812">Transmembrane</keyword>
<dbReference type="InterPro" id="IPR044926">
    <property type="entry name" value="RGS_subdomain_2"/>
</dbReference>
<reference evidence="3 4" key="1">
    <citation type="submission" date="2016-07" db="EMBL/GenBank/DDBJ databases">
        <title>Pervasive Adenine N6-methylation of Active Genes in Fungi.</title>
        <authorList>
            <consortium name="DOE Joint Genome Institute"/>
            <person name="Mondo S.J."/>
            <person name="Dannebaum R.O."/>
            <person name="Kuo R.C."/>
            <person name="Labutti K."/>
            <person name="Haridas S."/>
            <person name="Kuo A."/>
            <person name="Salamov A."/>
            <person name="Ahrendt S.R."/>
            <person name="Lipzen A."/>
            <person name="Sullivan W."/>
            <person name="Andreopoulos W.B."/>
            <person name="Clum A."/>
            <person name="Lindquist E."/>
            <person name="Daum C."/>
            <person name="Ramamoorthy G.K."/>
            <person name="Gryganskyi A."/>
            <person name="Culley D."/>
            <person name="Magnuson J.K."/>
            <person name="James T.Y."/>
            <person name="O'Malley M.A."/>
            <person name="Stajich J.E."/>
            <person name="Spatafora J.W."/>
            <person name="Visel A."/>
            <person name="Grigoriev I.V."/>
        </authorList>
    </citation>
    <scope>NUCLEOTIDE SEQUENCE [LARGE SCALE GENOMIC DNA]</scope>
    <source>
        <strain evidence="3 4">68-887.2</strain>
    </source>
</reference>
<dbReference type="InParanoid" id="A0A1Y2AXY4"/>
<evidence type="ECO:0000256" key="1">
    <source>
        <dbReference type="SAM" id="MobiDB-lite"/>
    </source>
</evidence>
<evidence type="ECO:0000256" key="2">
    <source>
        <dbReference type="SAM" id="Phobius"/>
    </source>
</evidence>
<keyword evidence="2" id="KW-1133">Transmembrane helix</keyword>
<dbReference type="Proteomes" id="UP000193986">
    <property type="component" value="Unassembled WGS sequence"/>
</dbReference>
<feature type="non-terminal residue" evidence="3">
    <location>
        <position position="607"/>
    </location>
</feature>
<accession>A0A1Y2AXY4</accession>
<feature type="region of interest" description="Disordered" evidence="1">
    <location>
        <begin position="131"/>
        <end position="167"/>
    </location>
</feature>
<feature type="transmembrane region" description="Helical" evidence="2">
    <location>
        <begin position="588"/>
        <end position="606"/>
    </location>
</feature>
<keyword evidence="2" id="KW-0472">Membrane</keyword>
<evidence type="ECO:0008006" key="5">
    <source>
        <dbReference type="Google" id="ProtNLM"/>
    </source>
</evidence>
<comment type="caution">
    <text evidence="3">The sequence shown here is derived from an EMBL/GenBank/DDBJ whole genome shotgun (WGS) entry which is preliminary data.</text>
</comment>
<feature type="compositionally biased region" description="Polar residues" evidence="1">
    <location>
        <begin position="146"/>
        <end position="164"/>
    </location>
</feature>
<dbReference type="OrthoDB" id="3232309at2759"/>
<dbReference type="PANTHER" id="PTHR39466:SF1">
    <property type="entry name" value="RGS DOMAIN-CONTAINING PROTEIN"/>
    <property type="match status" value="1"/>
</dbReference>
<evidence type="ECO:0000313" key="3">
    <source>
        <dbReference type="EMBL" id="ORY27449.1"/>
    </source>
</evidence>
<dbReference type="Gene3D" id="1.10.167.10">
    <property type="entry name" value="Regulator of G-protein Signalling 4, domain 2"/>
    <property type="match status" value="1"/>
</dbReference>
<gene>
    <name evidence="3" type="ORF">BCR39DRAFT_445113</name>
</gene>